<accession>A0A1P8YXL7</accession>
<protein>
    <submittedName>
        <fullName evidence="3">Ecp42</fullName>
    </submittedName>
    <submittedName>
        <fullName evidence="2">Extracellular protein 42</fullName>
    </submittedName>
</protein>
<evidence type="ECO:0000313" key="4">
    <source>
        <dbReference type="Proteomes" id="UP000756132"/>
    </source>
</evidence>
<feature type="chain" id="PRO_5040671788" evidence="1">
    <location>
        <begin position="18"/>
        <end position="128"/>
    </location>
</feature>
<dbReference type="EMBL" id="KX943083">
    <property type="protein sequence ID" value="AQA29254.1"/>
    <property type="molecule type" value="Genomic_DNA"/>
</dbReference>
<keyword evidence="1" id="KW-0732">Signal</keyword>
<gene>
    <name evidence="2" type="primary">Ecp42</name>
    <name evidence="3" type="ORF">CLAFUR5_14659</name>
</gene>
<dbReference type="Proteomes" id="UP000756132">
    <property type="component" value="Chromosome 2"/>
</dbReference>
<dbReference type="EMBL" id="CP090164">
    <property type="protein sequence ID" value="UJO13403.1"/>
    <property type="molecule type" value="Genomic_DNA"/>
</dbReference>
<dbReference type="OrthoDB" id="10565276at2759"/>
<evidence type="ECO:0000256" key="1">
    <source>
        <dbReference type="SAM" id="SignalP"/>
    </source>
</evidence>
<keyword evidence="4" id="KW-1185">Reference proteome</keyword>
<feature type="signal peptide" evidence="1">
    <location>
        <begin position="1"/>
        <end position="17"/>
    </location>
</feature>
<sequence length="128" mass="14025">MLASRMLLFAFTLQVFAADPFCDDSKVCTPCMCNAAGRCQGFCHTVRGSSGPSPSRFCDTSADNKRCGCPTKRDTIMRRGACMSTGGIKTHPITKDDCALLNQAILCETSSYGVCQWDYTRDACYPRH</sequence>
<reference evidence="2" key="1">
    <citation type="submission" date="2016-10" db="EMBL/GenBank/DDBJ databases">
        <title>Novel effectors identified in the apoplast of Cladosporium fulvum-infected tomato.</title>
        <authorList>
            <person name="Mesarich C.H."/>
            <person name="de Wit P.J.G.M."/>
        </authorList>
    </citation>
    <scope>NUCLEOTIDE SEQUENCE</scope>
    <source>
        <strain evidence="2">0WU</strain>
    </source>
</reference>
<evidence type="ECO:0000313" key="2">
    <source>
        <dbReference type="EMBL" id="AQA29254.1"/>
    </source>
</evidence>
<organism evidence="2">
    <name type="scientific">Passalora fulva</name>
    <name type="common">Tomato leaf mold</name>
    <name type="synonym">Cladosporium fulvum</name>
    <dbReference type="NCBI Taxonomy" id="5499"/>
    <lineage>
        <taxon>Eukaryota</taxon>
        <taxon>Fungi</taxon>
        <taxon>Dikarya</taxon>
        <taxon>Ascomycota</taxon>
        <taxon>Pezizomycotina</taxon>
        <taxon>Dothideomycetes</taxon>
        <taxon>Dothideomycetidae</taxon>
        <taxon>Mycosphaerellales</taxon>
        <taxon>Mycosphaerellaceae</taxon>
        <taxon>Fulvia</taxon>
    </lineage>
</organism>
<dbReference type="AlphaFoldDB" id="A0A1P8YXL7"/>
<evidence type="ECO:0000313" key="3">
    <source>
        <dbReference type="EMBL" id="UJO13403.1"/>
    </source>
</evidence>
<name>A0A1P8YXL7_PASFU</name>
<proteinExistence type="predicted"/>
<reference evidence="3" key="2">
    <citation type="submission" date="2021-12" db="EMBL/GenBank/DDBJ databases">
        <authorList>
            <person name="Zaccaron A."/>
            <person name="Stergiopoulos I."/>
        </authorList>
    </citation>
    <scope>NUCLEOTIDE SEQUENCE</scope>
    <source>
        <strain evidence="3">Race5_Kim</strain>
    </source>
</reference>
<reference evidence="3" key="3">
    <citation type="journal article" date="2022" name="Microb. Genom.">
        <title>A chromosome-scale genome assembly of the tomato pathogen Cladosporium fulvum reveals a compartmentalized genome architecture and the presence of a dispensable chromosome.</title>
        <authorList>
            <person name="Zaccaron A.Z."/>
            <person name="Chen L.H."/>
            <person name="Samaras A."/>
            <person name="Stergiopoulos I."/>
        </authorList>
    </citation>
    <scope>NUCLEOTIDE SEQUENCE</scope>
    <source>
        <strain evidence="3">Race5_Kim</strain>
    </source>
</reference>